<dbReference type="SUPFAM" id="SSF51206">
    <property type="entry name" value="cAMP-binding domain-like"/>
    <property type="match status" value="1"/>
</dbReference>
<dbReference type="Proteomes" id="UP001597216">
    <property type="component" value="Unassembled WGS sequence"/>
</dbReference>
<keyword evidence="1" id="KW-0805">Transcription regulation</keyword>
<dbReference type="PRINTS" id="PR00034">
    <property type="entry name" value="HTHCRP"/>
</dbReference>
<dbReference type="InterPro" id="IPR014710">
    <property type="entry name" value="RmlC-like_jellyroll"/>
</dbReference>
<evidence type="ECO:0000259" key="5">
    <source>
        <dbReference type="PROSITE" id="PS51063"/>
    </source>
</evidence>
<accession>A0ABW3T7E0</accession>
<dbReference type="SMART" id="SM00419">
    <property type="entry name" value="HTH_CRP"/>
    <property type="match status" value="1"/>
</dbReference>
<evidence type="ECO:0000313" key="7">
    <source>
        <dbReference type="Proteomes" id="UP001597216"/>
    </source>
</evidence>
<keyword evidence="3" id="KW-0804">Transcription</keyword>
<comment type="caution">
    <text evidence="6">The sequence shown here is derived from an EMBL/GenBank/DDBJ whole genome shotgun (WGS) entry which is preliminary data.</text>
</comment>
<dbReference type="SUPFAM" id="SSF46785">
    <property type="entry name" value="Winged helix' DNA-binding domain"/>
    <property type="match status" value="1"/>
</dbReference>
<dbReference type="Gene3D" id="2.60.120.10">
    <property type="entry name" value="Jelly Rolls"/>
    <property type="match status" value="1"/>
</dbReference>
<dbReference type="CDD" id="cd00038">
    <property type="entry name" value="CAP_ED"/>
    <property type="match status" value="1"/>
</dbReference>
<gene>
    <name evidence="6" type="ORF">ACFQ27_19745</name>
</gene>
<dbReference type="Pfam" id="PF13545">
    <property type="entry name" value="HTH_Crp_2"/>
    <property type="match status" value="1"/>
</dbReference>
<keyword evidence="7" id="KW-1185">Reference proteome</keyword>
<evidence type="ECO:0000256" key="2">
    <source>
        <dbReference type="ARBA" id="ARBA00023125"/>
    </source>
</evidence>
<evidence type="ECO:0000259" key="4">
    <source>
        <dbReference type="PROSITE" id="PS50042"/>
    </source>
</evidence>
<keyword evidence="2" id="KW-0238">DNA-binding</keyword>
<name>A0ABW3T7E0_9CAUL</name>
<dbReference type="SMART" id="SM00100">
    <property type="entry name" value="cNMP"/>
    <property type="match status" value="1"/>
</dbReference>
<dbReference type="RefSeq" id="WP_374343367.1">
    <property type="nucleotide sequence ID" value="NZ_JBHTLQ010000083.1"/>
</dbReference>
<proteinExistence type="predicted"/>
<dbReference type="InterPro" id="IPR050397">
    <property type="entry name" value="Env_Response_Regulators"/>
</dbReference>
<dbReference type="EMBL" id="JBHTLQ010000083">
    <property type="protein sequence ID" value="MFD1192832.1"/>
    <property type="molecule type" value="Genomic_DNA"/>
</dbReference>
<dbReference type="CDD" id="cd00092">
    <property type="entry name" value="HTH_CRP"/>
    <property type="match status" value="1"/>
</dbReference>
<dbReference type="InterPro" id="IPR012318">
    <property type="entry name" value="HTH_CRP"/>
</dbReference>
<feature type="domain" description="HTH crp-type" evidence="5">
    <location>
        <begin position="141"/>
        <end position="210"/>
    </location>
</feature>
<dbReference type="PANTHER" id="PTHR24567">
    <property type="entry name" value="CRP FAMILY TRANSCRIPTIONAL REGULATORY PROTEIN"/>
    <property type="match status" value="1"/>
</dbReference>
<dbReference type="PANTHER" id="PTHR24567:SF75">
    <property type="entry name" value="FUMARATE AND NITRATE REDUCTION REGULATORY PROTEIN"/>
    <property type="match status" value="1"/>
</dbReference>
<evidence type="ECO:0000256" key="1">
    <source>
        <dbReference type="ARBA" id="ARBA00023015"/>
    </source>
</evidence>
<dbReference type="PROSITE" id="PS51063">
    <property type="entry name" value="HTH_CRP_2"/>
    <property type="match status" value="1"/>
</dbReference>
<sequence length="217" mass="24069">MSISYAIEPRSSHVAASATGDLLDRMGVRMAFAKDEEVYGQDEDADLIYRVVSGAVRTSRVMSDGRRQIGDFYYPGDLFGLEPGPEHRFSAEALCDCVILVLKRTALKAAGGEAELANLIMDATMRELQRTQEHLLLLGRKTACEKVATFLSELADRRDADTVDMPMCRQDMADYLGLTIETVSRMLSQLQGASIVEFQGCRQFRIRNHDALARLAA</sequence>
<organism evidence="6 7">
    <name type="scientific">Phenylobacterium conjunctum</name>
    <dbReference type="NCBI Taxonomy" id="1298959"/>
    <lineage>
        <taxon>Bacteria</taxon>
        <taxon>Pseudomonadati</taxon>
        <taxon>Pseudomonadota</taxon>
        <taxon>Alphaproteobacteria</taxon>
        <taxon>Caulobacterales</taxon>
        <taxon>Caulobacteraceae</taxon>
        <taxon>Phenylobacterium</taxon>
    </lineage>
</organism>
<dbReference type="Pfam" id="PF00027">
    <property type="entry name" value="cNMP_binding"/>
    <property type="match status" value="1"/>
</dbReference>
<evidence type="ECO:0000313" key="6">
    <source>
        <dbReference type="EMBL" id="MFD1192832.1"/>
    </source>
</evidence>
<dbReference type="InterPro" id="IPR036388">
    <property type="entry name" value="WH-like_DNA-bd_sf"/>
</dbReference>
<dbReference type="Gene3D" id="1.10.10.10">
    <property type="entry name" value="Winged helix-like DNA-binding domain superfamily/Winged helix DNA-binding domain"/>
    <property type="match status" value="1"/>
</dbReference>
<dbReference type="InterPro" id="IPR036390">
    <property type="entry name" value="WH_DNA-bd_sf"/>
</dbReference>
<feature type="domain" description="Cyclic nucleotide-binding" evidence="4">
    <location>
        <begin position="21"/>
        <end position="80"/>
    </location>
</feature>
<dbReference type="PROSITE" id="PS50042">
    <property type="entry name" value="CNMP_BINDING_3"/>
    <property type="match status" value="1"/>
</dbReference>
<dbReference type="InterPro" id="IPR000595">
    <property type="entry name" value="cNMP-bd_dom"/>
</dbReference>
<dbReference type="InterPro" id="IPR018490">
    <property type="entry name" value="cNMP-bd_dom_sf"/>
</dbReference>
<evidence type="ECO:0000256" key="3">
    <source>
        <dbReference type="ARBA" id="ARBA00023163"/>
    </source>
</evidence>
<reference evidence="7" key="1">
    <citation type="journal article" date="2019" name="Int. J. Syst. Evol. Microbiol.">
        <title>The Global Catalogue of Microorganisms (GCM) 10K type strain sequencing project: providing services to taxonomists for standard genome sequencing and annotation.</title>
        <authorList>
            <consortium name="The Broad Institute Genomics Platform"/>
            <consortium name="The Broad Institute Genome Sequencing Center for Infectious Disease"/>
            <person name="Wu L."/>
            <person name="Ma J."/>
        </authorList>
    </citation>
    <scope>NUCLEOTIDE SEQUENCE [LARGE SCALE GENOMIC DNA]</scope>
    <source>
        <strain evidence="7">CCUG 55074</strain>
    </source>
</reference>
<protein>
    <submittedName>
        <fullName evidence="6">Helix-turn-helix domain-containing protein</fullName>
    </submittedName>
</protein>